<evidence type="ECO:0000259" key="4">
    <source>
        <dbReference type="PROSITE" id="PS01124"/>
    </source>
</evidence>
<dbReference type="SMART" id="SM00342">
    <property type="entry name" value="HTH_ARAC"/>
    <property type="match status" value="1"/>
</dbReference>
<comment type="caution">
    <text evidence="5">The sequence shown here is derived from an EMBL/GenBank/DDBJ whole genome shotgun (WGS) entry which is preliminary data.</text>
</comment>
<evidence type="ECO:0000256" key="3">
    <source>
        <dbReference type="ARBA" id="ARBA00023163"/>
    </source>
</evidence>
<name>A0ABV5W7U3_9BACL</name>
<accession>A0ABV5W7U3</accession>
<dbReference type="Proteomes" id="UP001589619">
    <property type="component" value="Unassembled WGS sequence"/>
</dbReference>
<dbReference type="EMBL" id="JBHMAG010000025">
    <property type="protein sequence ID" value="MFB9756640.1"/>
    <property type="molecule type" value="Genomic_DNA"/>
</dbReference>
<dbReference type="PROSITE" id="PS01124">
    <property type="entry name" value="HTH_ARAC_FAMILY_2"/>
    <property type="match status" value="1"/>
</dbReference>
<evidence type="ECO:0000313" key="6">
    <source>
        <dbReference type="Proteomes" id="UP001589619"/>
    </source>
</evidence>
<organism evidence="5 6">
    <name type="scientific">Paenibacillus hodogayensis</name>
    <dbReference type="NCBI Taxonomy" id="279208"/>
    <lineage>
        <taxon>Bacteria</taxon>
        <taxon>Bacillati</taxon>
        <taxon>Bacillota</taxon>
        <taxon>Bacilli</taxon>
        <taxon>Bacillales</taxon>
        <taxon>Paenibacillaceae</taxon>
        <taxon>Paenibacillus</taxon>
    </lineage>
</organism>
<dbReference type="SUPFAM" id="SSF51215">
    <property type="entry name" value="Regulatory protein AraC"/>
    <property type="match status" value="1"/>
</dbReference>
<dbReference type="InterPro" id="IPR014710">
    <property type="entry name" value="RmlC-like_jellyroll"/>
</dbReference>
<dbReference type="Pfam" id="PF12833">
    <property type="entry name" value="HTH_18"/>
    <property type="match status" value="1"/>
</dbReference>
<protein>
    <submittedName>
        <fullName evidence="5">AraC family transcriptional regulator</fullName>
    </submittedName>
</protein>
<sequence>MKLNIHYENDIPINAFRWTPKTAIAPLHYHSSLEIGLCLSGSGFFFFGDKRYTVTAGDIFLVNNLERHIASSDESDPSTYLFLNFEPRMLLEEEEALLLPFAYRSDHFDNRIPAGTSLADTIGSLIETIWRELTEKPEGYRSMAKSALLHLCVLLLRHYATNVSKSQWKKMSDSFRRMRPALTLIEERFRGPLDLTEVAAALHISPSRASRMFHQELGRGFKEYLLGLRINEAKRLLHSTHLSVADVCFESGFQSVPSFYRLFRRHVGLPPLEYRSQFPIHAIFENANDELSR</sequence>
<dbReference type="InterPro" id="IPR003313">
    <property type="entry name" value="AraC-bd"/>
</dbReference>
<dbReference type="PANTHER" id="PTHR43280:SF2">
    <property type="entry name" value="HTH-TYPE TRANSCRIPTIONAL REGULATOR EXSA"/>
    <property type="match status" value="1"/>
</dbReference>
<keyword evidence="2" id="KW-0238">DNA-binding</keyword>
<keyword evidence="3" id="KW-0804">Transcription</keyword>
<dbReference type="RefSeq" id="WP_344913099.1">
    <property type="nucleotide sequence ID" value="NZ_BAAAYO010000011.1"/>
</dbReference>
<keyword evidence="1" id="KW-0805">Transcription regulation</keyword>
<dbReference type="Gene3D" id="2.60.120.10">
    <property type="entry name" value="Jelly Rolls"/>
    <property type="match status" value="1"/>
</dbReference>
<dbReference type="SUPFAM" id="SSF46689">
    <property type="entry name" value="Homeodomain-like"/>
    <property type="match status" value="2"/>
</dbReference>
<dbReference type="PANTHER" id="PTHR43280">
    <property type="entry name" value="ARAC-FAMILY TRANSCRIPTIONAL REGULATOR"/>
    <property type="match status" value="1"/>
</dbReference>
<dbReference type="InterPro" id="IPR009057">
    <property type="entry name" value="Homeodomain-like_sf"/>
</dbReference>
<keyword evidence="6" id="KW-1185">Reference proteome</keyword>
<reference evidence="5 6" key="1">
    <citation type="submission" date="2024-09" db="EMBL/GenBank/DDBJ databases">
        <authorList>
            <person name="Sun Q."/>
            <person name="Mori K."/>
        </authorList>
    </citation>
    <scope>NUCLEOTIDE SEQUENCE [LARGE SCALE GENOMIC DNA]</scope>
    <source>
        <strain evidence="5 6">JCM 12520</strain>
    </source>
</reference>
<evidence type="ECO:0000256" key="1">
    <source>
        <dbReference type="ARBA" id="ARBA00023015"/>
    </source>
</evidence>
<dbReference type="InterPro" id="IPR037923">
    <property type="entry name" value="HTH-like"/>
</dbReference>
<proteinExistence type="predicted"/>
<gene>
    <name evidence="5" type="ORF">ACFFNY_34120</name>
</gene>
<evidence type="ECO:0000313" key="5">
    <source>
        <dbReference type="EMBL" id="MFB9756640.1"/>
    </source>
</evidence>
<feature type="domain" description="HTH araC/xylS-type" evidence="4">
    <location>
        <begin position="179"/>
        <end position="277"/>
    </location>
</feature>
<dbReference type="Pfam" id="PF02311">
    <property type="entry name" value="AraC_binding"/>
    <property type="match status" value="1"/>
</dbReference>
<dbReference type="InterPro" id="IPR018062">
    <property type="entry name" value="HTH_AraC-typ_CS"/>
</dbReference>
<dbReference type="Gene3D" id="1.10.10.60">
    <property type="entry name" value="Homeodomain-like"/>
    <property type="match status" value="2"/>
</dbReference>
<dbReference type="InterPro" id="IPR018060">
    <property type="entry name" value="HTH_AraC"/>
</dbReference>
<dbReference type="PROSITE" id="PS00041">
    <property type="entry name" value="HTH_ARAC_FAMILY_1"/>
    <property type="match status" value="1"/>
</dbReference>
<evidence type="ECO:0000256" key="2">
    <source>
        <dbReference type="ARBA" id="ARBA00023125"/>
    </source>
</evidence>